<dbReference type="PANTHER" id="PTHR10612">
    <property type="entry name" value="APOLIPOPROTEIN D"/>
    <property type="match status" value="1"/>
</dbReference>
<dbReference type="GO" id="GO:0006629">
    <property type="term" value="P:lipid metabolic process"/>
    <property type="evidence" value="ECO:0007669"/>
    <property type="project" value="TreeGrafter"/>
</dbReference>
<dbReference type="InterPro" id="IPR012674">
    <property type="entry name" value="Calycin"/>
</dbReference>
<dbReference type="GO" id="GO:0005737">
    <property type="term" value="C:cytoplasm"/>
    <property type="evidence" value="ECO:0007669"/>
    <property type="project" value="TreeGrafter"/>
</dbReference>
<accession>A0A1J1I8Z9</accession>
<dbReference type="Proteomes" id="UP000183832">
    <property type="component" value="Unassembled WGS sequence"/>
</dbReference>
<sequence length="152" mass="17186">MVFLKRYELVANQTGIDCAVIRYSLNLDGSVHVINSGYDAQGQFVEFIGRADLTFPDSDPLLGKLDVQFVVGQQSGIYWTLATNYADYAVVWSCRGLPGGRSTESAWVLSRTLQTSEAVRLRYEEVLRANDIVLEEMRETNQDLEFCRIPRP</sequence>
<dbReference type="EMBL" id="CVRI01000044">
    <property type="protein sequence ID" value="CRK96699.1"/>
    <property type="molecule type" value="Genomic_DNA"/>
</dbReference>
<dbReference type="Gene3D" id="2.40.128.20">
    <property type="match status" value="1"/>
</dbReference>
<dbReference type="PIRSF" id="PIRSF036893">
    <property type="entry name" value="Lipocalin_ApoD"/>
    <property type="match status" value="1"/>
</dbReference>
<evidence type="ECO:0000313" key="5">
    <source>
        <dbReference type="Proteomes" id="UP000183832"/>
    </source>
</evidence>
<evidence type="ECO:0000256" key="2">
    <source>
        <dbReference type="PIRNR" id="PIRNR036893"/>
    </source>
</evidence>
<dbReference type="InterPro" id="IPR000566">
    <property type="entry name" value="Lipocln_cytosolic_FA-bd_dom"/>
</dbReference>
<dbReference type="InterPro" id="IPR022271">
    <property type="entry name" value="Lipocalin_ApoD"/>
</dbReference>
<evidence type="ECO:0000256" key="1">
    <source>
        <dbReference type="ARBA" id="ARBA00006889"/>
    </source>
</evidence>
<gene>
    <name evidence="4" type="primary">similar to Apolipoprotein D</name>
    <name evidence="4" type="ORF">CLUMA_CG010068</name>
</gene>
<comment type="similarity">
    <text evidence="1 2">Belongs to the calycin superfamily. Lipocalin family.</text>
</comment>
<dbReference type="SUPFAM" id="SSF50814">
    <property type="entry name" value="Lipocalins"/>
    <property type="match status" value="1"/>
</dbReference>
<reference evidence="4 5" key="1">
    <citation type="submission" date="2015-04" db="EMBL/GenBank/DDBJ databases">
        <authorList>
            <person name="Syromyatnikov M.Y."/>
            <person name="Popov V.N."/>
        </authorList>
    </citation>
    <scope>NUCLEOTIDE SEQUENCE [LARGE SCALE GENOMIC DNA]</scope>
</reference>
<name>A0A1J1I8Z9_9DIPT</name>
<dbReference type="OrthoDB" id="565904at2759"/>
<proteinExistence type="inferred from homology"/>
<evidence type="ECO:0000313" key="4">
    <source>
        <dbReference type="EMBL" id="CRK96699.1"/>
    </source>
</evidence>
<evidence type="ECO:0000259" key="3">
    <source>
        <dbReference type="Pfam" id="PF08212"/>
    </source>
</evidence>
<organism evidence="4 5">
    <name type="scientific">Clunio marinus</name>
    <dbReference type="NCBI Taxonomy" id="568069"/>
    <lineage>
        <taxon>Eukaryota</taxon>
        <taxon>Metazoa</taxon>
        <taxon>Ecdysozoa</taxon>
        <taxon>Arthropoda</taxon>
        <taxon>Hexapoda</taxon>
        <taxon>Insecta</taxon>
        <taxon>Pterygota</taxon>
        <taxon>Neoptera</taxon>
        <taxon>Endopterygota</taxon>
        <taxon>Diptera</taxon>
        <taxon>Nematocera</taxon>
        <taxon>Chironomoidea</taxon>
        <taxon>Chironomidae</taxon>
        <taxon>Clunio</taxon>
    </lineage>
</organism>
<dbReference type="AlphaFoldDB" id="A0A1J1I8Z9"/>
<keyword evidence="5" id="KW-1185">Reference proteome</keyword>
<feature type="domain" description="Lipocalin/cytosolic fatty-acid binding" evidence="3">
    <location>
        <begin position="19"/>
        <end position="141"/>
    </location>
</feature>
<dbReference type="STRING" id="568069.A0A1J1I8Z9"/>
<dbReference type="Pfam" id="PF08212">
    <property type="entry name" value="Lipocalin_2"/>
    <property type="match status" value="1"/>
</dbReference>
<dbReference type="GO" id="GO:0000302">
    <property type="term" value="P:response to reactive oxygen species"/>
    <property type="evidence" value="ECO:0007669"/>
    <property type="project" value="TreeGrafter"/>
</dbReference>
<dbReference type="PANTHER" id="PTHR10612:SF62">
    <property type="entry name" value="LIPOCALIN_CYTOSOLIC FATTY-ACID BINDING DOMAIN-CONTAINING PROTEIN"/>
    <property type="match status" value="1"/>
</dbReference>
<protein>
    <submittedName>
        <fullName evidence="4">CLUMA_CG010068, isoform A</fullName>
    </submittedName>
</protein>